<dbReference type="SUPFAM" id="SSF53649">
    <property type="entry name" value="Alkaline phosphatase-like"/>
    <property type="match status" value="1"/>
</dbReference>
<dbReference type="PANTHER" id="PTHR45953:SF1">
    <property type="entry name" value="IDURONATE 2-SULFATASE"/>
    <property type="match status" value="1"/>
</dbReference>
<dbReference type="GO" id="GO:0005737">
    <property type="term" value="C:cytoplasm"/>
    <property type="evidence" value="ECO:0007669"/>
    <property type="project" value="TreeGrafter"/>
</dbReference>
<proteinExistence type="predicted"/>
<evidence type="ECO:0000313" key="5">
    <source>
        <dbReference type="Proteomes" id="UP000178606"/>
    </source>
</evidence>
<dbReference type="InterPro" id="IPR000917">
    <property type="entry name" value="Sulfatase_N"/>
</dbReference>
<organism evidence="4 5">
    <name type="scientific">Handelsmanbacteria sp. (strain RIFCSPLOWO2_12_FULL_64_10)</name>
    <dbReference type="NCBI Taxonomy" id="1817868"/>
    <lineage>
        <taxon>Bacteria</taxon>
        <taxon>Candidatus Handelsmaniibacteriota</taxon>
    </lineage>
</organism>
<dbReference type="AlphaFoldDB" id="A0A1F6D3L8"/>
<protein>
    <recommendedName>
        <fullName evidence="3">Sulfatase N-terminal domain-containing protein</fullName>
    </recommendedName>
</protein>
<evidence type="ECO:0000256" key="1">
    <source>
        <dbReference type="ARBA" id="ARBA00022723"/>
    </source>
</evidence>
<sequence>MPDRPNLLLIMSDQHNPHVLGCAGDRVIRTPHLDRLAGQGVRFSSAYCGSPLCAPSRMTFLTSRRCSDIGVWSNGCVLDSETPTFVHNLSAAGYRTVLCGRMHFNGPDQRHGFQTRIIGDIGQPRRFPGPERAVLGPIPRATVGQNRAAVEVAGPGRTAYQAYDEAVADACCRFLAEWDNASESRPLALVVGYLLPHCPFICPPDLFHHYHDRIDLPRLPDGYLDRLHPAAMAYRQRRQFDDLTDEQVRVARAAYYGLVEHADRLIGRVLQALAQTRFGKDTILVYISDHGDMAGEHRIWTKSNFYEGAVSVPMIWSWPGHFSEGRTVNRVTSLLDVGPTLLDLLGAGPLPETAGRSLTGFLSGSGTVSGWPDEAFSEYCGLLGDRPGRMLRHGPYKLNHYHGYDPPQLFNIEKDPEELHDLRDDPAHAGILRQLHRRVLDGWEGDRIERAMADLDARRKEIVARAEKYRTPEQDFWDMPPDCNVFPMA</sequence>
<dbReference type="EMBL" id="MFKF01000052">
    <property type="protein sequence ID" value="OGG56034.1"/>
    <property type="molecule type" value="Genomic_DNA"/>
</dbReference>
<evidence type="ECO:0000256" key="2">
    <source>
        <dbReference type="ARBA" id="ARBA00022801"/>
    </source>
</evidence>
<evidence type="ECO:0000313" key="4">
    <source>
        <dbReference type="EMBL" id="OGG56034.1"/>
    </source>
</evidence>
<dbReference type="Gene3D" id="3.40.720.10">
    <property type="entry name" value="Alkaline Phosphatase, subunit A"/>
    <property type="match status" value="1"/>
</dbReference>
<comment type="caution">
    <text evidence="4">The sequence shown here is derived from an EMBL/GenBank/DDBJ whole genome shotgun (WGS) entry which is preliminary data.</text>
</comment>
<accession>A0A1F6D3L8</accession>
<dbReference type="GO" id="GO:0046872">
    <property type="term" value="F:metal ion binding"/>
    <property type="evidence" value="ECO:0007669"/>
    <property type="project" value="UniProtKB-KW"/>
</dbReference>
<dbReference type="Proteomes" id="UP000178606">
    <property type="component" value="Unassembled WGS sequence"/>
</dbReference>
<dbReference type="InterPro" id="IPR017850">
    <property type="entry name" value="Alkaline_phosphatase_core_sf"/>
</dbReference>
<reference evidence="4 5" key="1">
    <citation type="journal article" date="2016" name="Nat. Commun.">
        <title>Thousands of microbial genomes shed light on interconnected biogeochemical processes in an aquifer system.</title>
        <authorList>
            <person name="Anantharaman K."/>
            <person name="Brown C.T."/>
            <person name="Hug L.A."/>
            <person name="Sharon I."/>
            <person name="Castelle C.J."/>
            <person name="Probst A.J."/>
            <person name="Thomas B.C."/>
            <person name="Singh A."/>
            <person name="Wilkins M.J."/>
            <person name="Karaoz U."/>
            <person name="Brodie E.L."/>
            <person name="Williams K.H."/>
            <person name="Hubbard S.S."/>
            <person name="Banfield J.F."/>
        </authorList>
    </citation>
    <scope>NUCLEOTIDE SEQUENCE [LARGE SCALE GENOMIC DNA]</scope>
    <source>
        <strain evidence="5">RIFCSPLOWO2_12_FULL_64_10</strain>
    </source>
</reference>
<dbReference type="PANTHER" id="PTHR45953">
    <property type="entry name" value="IDURONATE 2-SULFATASE"/>
    <property type="match status" value="1"/>
</dbReference>
<feature type="domain" description="Sulfatase N-terminal" evidence="3">
    <location>
        <begin position="5"/>
        <end position="347"/>
    </location>
</feature>
<dbReference type="Pfam" id="PF00884">
    <property type="entry name" value="Sulfatase"/>
    <property type="match status" value="1"/>
</dbReference>
<evidence type="ECO:0000259" key="3">
    <source>
        <dbReference type="Pfam" id="PF00884"/>
    </source>
</evidence>
<keyword evidence="2" id="KW-0378">Hydrolase</keyword>
<dbReference type="GO" id="GO:0008484">
    <property type="term" value="F:sulfuric ester hydrolase activity"/>
    <property type="evidence" value="ECO:0007669"/>
    <property type="project" value="TreeGrafter"/>
</dbReference>
<name>A0A1F6D3L8_HANXR</name>
<keyword evidence="1" id="KW-0479">Metal-binding</keyword>
<gene>
    <name evidence="4" type="ORF">A3F84_16065</name>
</gene>
<dbReference type="CDD" id="cd16037">
    <property type="entry name" value="sulfatase_like"/>
    <property type="match status" value="1"/>
</dbReference>